<reference evidence="5" key="4">
    <citation type="journal article" date="2022" name="Microb. Genom.">
        <title>A global pangenome for the wheat fungal pathogen Pyrenophora tritici-repentis and prediction of effector protein structural homology.</title>
        <authorList>
            <person name="Moolhuijzen P.M."/>
            <person name="See P.T."/>
            <person name="Shi G."/>
            <person name="Powell H.R."/>
            <person name="Cockram J."/>
            <person name="Jorgensen L.N."/>
            <person name="Benslimane H."/>
            <person name="Strelkov S.E."/>
            <person name="Turner J."/>
            <person name="Liu Z."/>
            <person name="Moffat C.S."/>
        </authorList>
    </citation>
    <scope>NUCLEOTIDE SEQUENCE [LARGE SCALE GENOMIC DNA]</scope>
</reference>
<evidence type="ECO:0000256" key="1">
    <source>
        <dbReference type="SAM" id="MobiDB-lite"/>
    </source>
</evidence>
<reference evidence="3" key="2">
    <citation type="submission" date="2021-05" db="EMBL/GenBank/DDBJ databases">
        <authorList>
            <person name="Moolhuijzen P.M."/>
            <person name="Moffat C.S."/>
        </authorList>
    </citation>
    <scope>NUCLEOTIDE SEQUENCE</scope>
    <source>
        <strain evidence="3">86-124</strain>
    </source>
</reference>
<feature type="region of interest" description="Disordered" evidence="1">
    <location>
        <begin position="283"/>
        <end position="335"/>
    </location>
</feature>
<dbReference type="OrthoDB" id="3799016at2759"/>
<evidence type="ECO:0000313" key="3">
    <source>
        <dbReference type="EMBL" id="KAI1510118.1"/>
    </source>
</evidence>
<organism evidence="3 5">
    <name type="scientific">Pyrenophora tritici-repentis</name>
    <dbReference type="NCBI Taxonomy" id="45151"/>
    <lineage>
        <taxon>Eukaryota</taxon>
        <taxon>Fungi</taxon>
        <taxon>Dikarya</taxon>
        <taxon>Ascomycota</taxon>
        <taxon>Pezizomycotina</taxon>
        <taxon>Dothideomycetes</taxon>
        <taxon>Pleosporomycetidae</taxon>
        <taxon>Pleosporales</taxon>
        <taxon>Pleosporineae</taxon>
        <taxon>Pleosporaceae</taxon>
        <taxon>Pyrenophora</taxon>
    </lineage>
</organism>
<evidence type="ECO:0000313" key="2">
    <source>
        <dbReference type="EMBL" id="KAF7570244.1"/>
    </source>
</evidence>
<feature type="compositionally biased region" description="Polar residues" evidence="1">
    <location>
        <begin position="111"/>
        <end position="124"/>
    </location>
</feature>
<dbReference type="Proteomes" id="UP000245464">
    <property type="component" value="Chromosome 5"/>
</dbReference>
<dbReference type="EMBL" id="NQIK02000005">
    <property type="protein sequence ID" value="KAF7570244.1"/>
    <property type="molecule type" value="Genomic_DNA"/>
</dbReference>
<proteinExistence type="predicted"/>
<dbReference type="OMA" id="QPDEDQM"/>
<feature type="compositionally biased region" description="Basic and acidic residues" evidence="1">
    <location>
        <begin position="283"/>
        <end position="306"/>
    </location>
</feature>
<dbReference type="AlphaFoldDB" id="A0A2W1GGT5"/>
<reference evidence="3" key="3">
    <citation type="journal article" date="2022" name="bioRxiv">
        <title>A global pangenome for the wheat fungal pathogen Pyrenophora tritici-repentis and prediction of effector protein structural homology.</title>
        <authorList>
            <person name="Moolhuijzen P."/>
            <person name="See P.T."/>
            <person name="Shi G."/>
            <person name="Powell H.R."/>
            <person name="Cockram J."/>
            <person name="Jorgensen L.N."/>
            <person name="Benslimane H."/>
            <person name="Strelkov S.E."/>
            <person name="Turner J."/>
            <person name="Liu Z."/>
            <person name="Moffat C.S."/>
        </authorList>
    </citation>
    <scope>NUCLEOTIDE SEQUENCE</scope>
    <source>
        <strain evidence="3">86-124</strain>
    </source>
</reference>
<name>A0A2W1GGT5_9PLEO</name>
<feature type="region of interest" description="Disordered" evidence="1">
    <location>
        <begin position="1"/>
        <end position="20"/>
    </location>
</feature>
<dbReference type="EMBL" id="NRDI02000018">
    <property type="protein sequence ID" value="KAI1510118.1"/>
    <property type="molecule type" value="Genomic_DNA"/>
</dbReference>
<evidence type="ECO:0000313" key="4">
    <source>
        <dbReference type="Proteomes" id="UP000245464"/>
    </source>
</evidence>
<feature type="compositionally biased region" description="Basic and acidic residues" evidence="1">
    <location>
        <begin position="317"/>
        <end position="326"/>
    </location>
</feature>
<dbReference type="Proteomes" id="UP000249757">
    <property type="component" value="Unassembled WGS sequence"/>
</dbReference>
<keyword evidence="5" id="KW-1185">Reference proteome</keyword>
<sequence length="412" mass="47103">MELPRTLDQPWTPPEMDKDDTLARSNYFEIYSSSPLPYPTSREQRWLKDARRVRDQPWLADKYSANTPTSASRPKPSSRFTDPPPYTPTRPYYLNESHLASKGPPRYPFTPESSQILQRSTELPTSPILWDEHSEASSSPSSSPVQNALSSCISHFENLINTQEPDDDQMEYIVGQFEAMAAHLSTPEAQADGADELYYSDPDQGLGIQQAEEKGEPMETPTQFPEAYVAEVGNYIEGVQKTICDLKKRLDEFKTLNSIQLDVIEDLRQQMRLVRQGMRDELDRGKKETFNPEDTHHFDKTPHLEPNEFSSPQQTPKQDDAHKDADADAPGEFGVDSWQTLVDEEDIARLVQEEYTKLLRSTVDSLTLDDLEPLPPRPKRRHITIIRSPPRRSFWASFGEALDAMTELLFEE</sequence>
<accession>A0A2W1GGT5</accession>
<gene>
    <name evidence="3" type="ORF">Ptr86124_011156</name>
    <name evidence="2" type="ORF">PtrM4_102460</name>
</gene>
<evidence type="ECO:0000313" key="5">
    <source>
        <dbReference type="Proteomes" id="UP000249757"/>
    </source>
</evidence>
<reference evidence="2 4" key="1">
    <citation type="journal article" date="2018" name="BMC Genomics">
        <title>Comparative genomics of the wheat fungal pathogen Pyrenophora tritici-repentis reveals chromosomal variations and genome plasticity.</title>
        <authorList>
            <person name="Moolhuijzen P."/>
            <person name="See P.T."/>
            <person name="Hane J.K."/>
            <person name="Shi G."/>
            <person name="Liu Z."/>
            <person name="Oliver R.P."/>
            <person name="Moffat C.S."/>
        </authorList>
    </citation>
    <scope>NUCLEOTIDE SEQUENCE [LARGE SCALE GENOMIC DNA]</scope>
    <source>
        <strain evidence="2">M4</strain>
    </source>
</reference>
<protein>
    <submittedName>
        <fullName evidence="3">TT-ORF1 multi-domain protein</fullName>
    </submittedName>
</protein>
<comment type="caution">
    <text evidence="3">The sequence shown here is derived from an EMBL/GenBank/DDBJ whole genome shotgun (WGS) entry which is preliminary data.</text>
</comment>
<feature type="region of interest" description="Disordered" evidence="1">
    <location>
        <begin position="57"/>
        <end position="124"/>
    </location>
</feature>